<organism evidence="2 3">
    <name type="scientific">Aureimonas ureilytica</name>
    <dbReference type="NCBI Taxonomy" id="401562"/>
    <lineage>
        <taxon>Bacteria</taxon>
        <taxon>Pseudomonadati</taxon>
        <taxon>Pseudomonadota</taxon>
        <taxon>Alphaproteobacteria</taxon>
        <taxon>Hyphomicrobiales</taxon>
        <taxon>Aurantimonadaceae</taxon>
        <taxon>Aureimonas</taxon>
    </lineage>
</organism>
<dbReference type="Gene3D" id="3.20.20.450">
    <property type="entry name" value="EAL domain"/>
    <property type="match status" value="1"/>
</dbReference>
<dbReference type="PROSITE" id="PS50883">
    <property type="entry name" value="EAL"/>
    <property type="match status" value="1"/>
</dbReference>
<dbReference type="InterPro" id="IPR035919">
    <property type="entry name" value="EAL_sf"/>
</dbReference>
<dbReference type="EMBL" id="LDPZ01000013">
    <property type="protein sequence ID" value="KTQ96848.1"/>
    <property type="molecule type" value="Genomic_DNA"/>
</dbReference>
<evidence type="ECO:0000313" key="3">
    <source>
        <dbReference type="Proteomes" id="UP000078272"/>
    </source>
</evidence>
<comment type="caution">
    <text evidence="2">The sequence shown here is derived from an EMBL/GenBank/DDBJ whole genome shotgun (WGS) entry which is preliminary data.</text>
</comment>
<dbReference type="InterPro" id="IPR050706">
    <property type="entry name" value="Cyclic-di-GMP_PDE-like"/>
</dbReference>
<dbReference type="PANTHER" id="PTHR33121">
    <property type="entry name" value="CYCLIC DI-GMP PHOSPHODIESTERASE PDEF"/>
    <property type="match status" value="1"/>
</dbReference>
<dbReference type="GO" id="GO:0071111">
    <property type="term" value="F:cyclic-guanylate-specific phosphodiesterase activity"/>
    <property type="evidence" value="ECO:0007669"/>
    <property type="project" value="InterPro"/>
</dbReference>
<dbReference type="Pfam" id="PF00563">
    <property type="entry name" value="EAL"/>
    <property type="match status" value="1"/>
</dbReference>
<accession>A0A175RDA6</accession>
<feature type="domain" description="EAL" evidence="1">
    <location>
        <begin position="1"/>
        <end position="251"/>
    </location>
</feature>
<name>A0A175RDA6_9HYPH</name>
<dbReference type="SMART" id="SM00052">
    <property type="entry name" value="EAL"/>
    <property type="match status" value="1"/>
</dbReference>
<reference evidence="2 3" key="1">
    <citation type="journal article" date="2016" name="Front. Microbiol.">
        <title>Genomic Resource of Rice Seed Associated Bacteria.</title>
        <authorList>
            <person name="Midha S."/>
            <person name="Bansal K."/>
            <person name="Sharma S."/>
            <person name="Kumar N."/>
            <person name="Patil P.P."/>
            <person name="Chaudhry V."/>
            <person name="Patil P.B."/>
        </authorList>
    </citation>
    <scope>NUCLEOTIDE SEQUENCE [LARGE SCALE GENOMIC DNA]</scope>
    <source>
        <strain evidence="2 3">NS226</strain>
    </source>
</reference>
<dbReference type="RefSeq" id="WP_058634364.1">
    <property type="nucleotide sequence ID" value="NZ_LDPZ01000013.1"/>
</dbReference>
<gene>
    <name evidence="2" type="ORF">NS226_07015</name>
</gene>
<evidence type="ECO:0000259" key="1">
    <source>
        <dbReference type="PROSITE" id="PS50883"/>
    </source>
</evidence>
<protein>
    <submittedName>
        <fullName evidence="2">Diguanylate phosphodiesterase</fullName>
    </submittedName>
</protein>
<dbReference type="InterPro" id="IPR001633">
    <property type="entry name" value="EAL_dom"/>
</dbReference>
<evidence type="ECO:0000313" key="2">
    <source>
        <dbReference type="EMBL" id="KTQ96848.1"/>
    </source>
</evidence>
<sequence length="262" mass="29006">MSGGCEGCRSGEALDFDFSMAFQPIFDVRESRVWGYEALIRGLAGEGAYSILSQVNDTQKYRFDQLCRTKAIELAARLFPHGENLRLSINFLPNAVYEPAACLRATLLAARRHAFPLNALMFEFTESEEIVDTGHLQRILAEYRRQGFVTALDDFGAGYAGLGLLVDFQPDLIKLDMKLLRGIDTSYPRQVVVATIAAAARALDIEVLAEGVETEAEFTILQTAGIHLFQGYYFARPAFEALPQLNLRSAHDMAAQLGVQVC</sequence>
<dbReference type="PATRIC" id="fig|401562.3.peg.696"/>
<proteinExistence type="predicted"/>
<dbReference type="SUPFAM" id="SSF141868">
    <property type="entry name" value="EAL domain-like"/>
    <property type="match status" value="1"/>
</dbReference>
<dbReference type="Proteomes" id="UP000078272">
    <property type="component" value="Unassembled WGS sequence"/>
</dbReference>
<dbReference type="AlphaFoldDB" id="A0A175RDA6"/>
<dbReference type="CDD" id="cd01948">
    <property type="entry name" value="EAL"/>
    <property type="match status" value="1"/>
</dbReference>
<dbReference type="STRING" id="401562.NS365_12785"/>
<dbReference type="PANTHER" id="PTHR33121:SF15">
    <property type="entry name" value="BLUE LIGHT- AND TEMPERATURE-REGULATED ANTIREPRESSOR BLUF"/>
    <property type="match status" value="1"/>
</dbReference>
<dbReference type="OrthoDB" id="9814202at2"/>